<feature type="non-terminal residue" evidence="1">
    <location>
        <position position="1"/>
    </location>
</feature>
<dbReference type="EMBL" id="CAIIXF020000002">
    <property type="protein sequence ID" value="CAH1777695.1"/>
    <property type="molecule type" value="Genomic_DNA"/>
</dbReference>
<name>A0A8J1THR9_OWEFU</name>
<organism evidence="1 2">
    <name type="scientific">Owenia fusiformis</name>
    <name type="common">Polychaete worm</name>
    <dbReference type="NCBI Taxonomy" id="6347"/>
    <lineage>
        <taxon>Eukaryota</taxon>
        <taxon>Metazoa</taxon>
        <taxon>Spiralia</taxon>
        <taxon>Lophotrochozoa</taxon>
        <taxon>Annelida</taxon>
        <taxon>Polychaeta</taxon>
        <taxon>Sedentaria</taxon>
        <taxon>Canalipalpata</taxon>
        <taxon>Sabellida</taxon>
        <taxon>Oweniida</taxon>
        <taxon>Oweniidae</taxon>
        <taxon>Owenia</taxon>
    </lineage>
</organism>
<comment type="caution">
    <text evidence="1">The sequence shown here is derived from an EMBL/GenBank/DDBJ whole genome shotgun (WGS) entry which is preliminary data.</text>
</comment>
<gene>
    <name evidence="1" type="ORF">OFUS_LOCUS4699</name>
</gene>
<dbReference type="Proteomes" id="UP000749559">
    <property type="component" value="Unassembled WGS sequence"/>
</dbReference>
<sequence>VIVIAVGGSVGGSVGATVVCTSQEHLTFRLQFGTSGHRHVVPSSHTPFALKTPFFFTSPHFSPSLFSLLLLLLLPLPLSLDYWKKYNMYIVFINGMIMFGH</sequence>
<accession>A0A8J1THR9</accession>
<dbReference type="AlphaFoldDB" id="A0A8J1THR9"/>
<protein>
    <submittedName>
        <fullName evidence="1">Uncharacterized protein</fullName>
    </submittedName>
</protein>
<proteinExistence type="predicted"/>
<evidence type="ECO:0000313" key="1">
    <source>
        <dbReference type="EMBL" id="CAH1777695.1"/>
    </source>
</evidence>
<evidence type="ECO:0000313" key="2">
    <source>
        <dbReference type="Proteomes" id="UP000749559"/>
    </source>
</evidence>
<keyword evidence="2" id="KW-1185">Reference proteome</keyword>
<reference evidence="1" key="1">
    <citation type="submission" date="2022-03" db="EMBL/GenBank/DDBJ databases">
        <authorList>
            <person name="Martin C."/>
        </authorList>
    </citation>
    <scope>NUCLEOTIDE SEQUENCE</scope>
</reference>